<organism evidence="1 2">
    <name type="scientific">Nocardia terpenica</name>
    <dbReference type="NCBI Taxonomy" id="455432"/>
    <lineage>
        <taxon>Bacteria</taxon>
        <taxon>Bacillati</taxon>
        <taxon>Actinomycetota</taxon>
        <taxon>Actinomycetes</taxon>
        <taxon>Mycobacteriales</taxon>
        <taxon>Nocardiaceae</taxon>
        <taxon>Nocardia</taxon>
    </lineage>
</organism>
<evidence type="ECO:0000313" key="1">
    <source>
        <dbReference type="EMBL" id="KZM71589.1"/>
    </source>
</evidence>
<name>A0A164KP90_9NOCA</name>
<dbReference type="Proteomes" id="UP000076512">
    <property type="component" value="Unassembled WGS sequence"/>
</dbReference>
<sequence length="128" mass="13682">MLTAAVLGQAVAAAEPSGTPSVQVDRAQIDGGFVVMALTYSCPTQWADADKRAARVVSAVVQGGVRADIETGDLWCDGEPHAIYTNPFGGSGWRRFRPGDADVEAQLYKGTDMRRVPEAEHHRSLQLG</sequence>
<proteinExistence type="predicted"/>
<accession>A0A164KP90</accession>
<evidence type="ECO:0000313" key="2">
    <source>
        <dbReference type="Proteomes" id="UP000076512"/>
    </source>
</evidence>
<keyword evidence="2" id="KW-1185">Reference proteome</keyword>
<protein>
    <submittedName>
        <fullName evidence="1">Uncharacterized protein</fullName>
    </submittedName>
</protein>
<dbReference type="AlphaFoldDB" id="A0A164KP90"/>
<dbReference type="EMBL" id="LWGR01000012">
    <property type="protein sequence ID" value="KZM71589.1"/>
    <property type="molecule type" value="Genomic_DNA"/>
</dbReference>
<reference evidence="1 2" key="1">
    <citation type="submission" date="2016-04" db="EMBL/GenBank/DDBJ databases">
        <authorList>
            <person name="Evans L.H."/>
            <person name="Alamgir A."/>
            <person name="Owens N."/>
            <person name="Weber N.D."/>
            <person name="Virtaneva K."/>
            <person name="Barbian K."/>
            <person name="Babar A."/>
            <person name="Rosenke K."/>
        </authorList>
    </citation>
    <scope>NUCLEOTIDE SEQUENCE [LARGE SCALE GENOMIC DNA]</scope>
    <source>
        <strain evidence="1 2">IFM 0406</strain>
    </source>
</reference>
<comment type="caution">
    <text evidence="1">The sequence shown here is derived from an EMBL/GenBank/DDBJ whole genome shotgun (WGS) entry which is preliminary data.</text>
</comment>
<gene>
    <name evidence="1" type="ORF">AWN90_02320</name>
</gene>